<accession>A0A5B8VY56</accession>
<feature type="chain" id="PRO_5022978576" description="WAP domain-containing protein" evidence="1">
    <location>
        <begin position="25"/>
        <end position="107"/>
    </location>
</feature>
<keyword evidence="1" id="KW-0732">Signal</keyword>
<feature type="signal peptide" evidence="1">
    <location>
        <begin position="1"/>
        <end position="24"/>
    </location>
</feature>
<organism evidence="2 3">
    <name type="scientific">Mucilaginibacter ginsenosidivorax</name>
    <dbReference type="NCBI Taxonomy" id="862126"/>
    <lineage>
        <taxon>Bacteria</taxon>
        <taxon>Pseudomonadati</taxon>
        <taxon>Bacteroidota</taxon>
        <taxon>Sphingobacteriia</taxon>
        <taxon>Sphingobacteriales</taxon>
        <taxon>Sphingobacteriaceae</taxon>
        <taxon>Mucilaginibacter</taxon>
    </lineage>
</organism>
<evidence type="ECO:0000313" key="3">
    <source>
        <dbReference type="Proteomes" id="UP000321362"/>
    </source>
</evidence>
<name>A0A5B8VY56_9SPHI</name>
<reference evidence="2 3" key="1">
    <citation type="journal article" date="2013" name="J. Microbiol.">
        <title>Mucilaginibacter ginsenosidivorax sp. nov., with ginsenoside converting activity isolated from sediment.</title>
        <authorList>
            <person name="Kim J.K."/>
            <person name="Choi T.E."/>
            <person name="Liu Q.M."/>
            <person name="Park H.Y."/>
            <person name="Yi T.H."/>
            <person name="Yoon M.H."/>
            <person name="Kim S.C."/>
            <person name="Im W.T."/>
        </authorList>
    </citation>
    <scope>NUCLEOTIDE SEQUENCE [LARGE SCALE GENOMIC DNA]</scope>
    <source>
        <strain evidence="2 3">KHI28</strain>
    </source>
</reference>
<keyword evidence="3" id="KW-1185">Reference proteome</keyword>
<protein>
    <recommendedName>
        <fullName evidence="4">WAP domain-containing protein</fullName>
    </recommendedName>
</protein>
<gene>
    <name evidence="2" type="ORF">FSB76_07950</name>
</gene>
<dbReference type="AlphaFoldDB" id="A0A5B8VY56"/>
<dbReference type="Proteomes" id="UP000321362">
    <property type="component" value="Chromosome"/>
</dbReference>
<dbReference type="KEGG" id="mgk:FSB76_07950"/>
<evidence type="ECO:0000313" key="2">
    <source>
        <dbReference type="EMBL" id="QEC75882.1"/>
    </source>
</evidence>
<proteinExistence type="predicted"/>
<evidence type="ECO:0000256" key="1">
    <source>
        <dbReference type="SAM" id="SignalP"/>
    </source>
</evidence>
<dbReference type="OrthoDB" id="798993at2"/>
<dbReference type="RefSeq" id="WP_147053068.1">
    <property type="nucleotide sequence ID" value="NZ_CP042437.1"/>
</dbReference>
<sequence length="107" mass="11363">MKAISFVMLICLLLLSVIPARVMAVANMPKKDCCHKMAAAPCGHNSKKACDGGMCATMLSCGTCCFVKTEPVTVAAIAATFNAKDVTPYRVGDLSDYSITCWNPPKV</sequence>
<evidence type="ECO:0008006" key="4">
    <source>
        <dbReference type="Google" id="ProtNLM"/>
    </source>
</evidence>
<dbReference type="EMBL" id="CP042437">
    <property type="protein sequence ID" value="QEC75882.1"/>
    <property type="molecule type" value="Genomic_DNA"/>
</dbReference>